<reference evidence="1" key="1">
    <citation type="submission" date="2020-05" db="EMBL/GenBank/DDBJ databases">
        <title>WGS assembly of Panicum virgatum.</title>
        <authorList>
            <person name="Lovell J.T."/>
            <person name="Jenkins J."/>
            <person name="Shu S."/>
            <person name="Juenger T.E."/>
            <person name="Schmutz J."/>
        </authorList>
    </citation>
    <scope>NUCLEOTIDE SEQUENCE</scope>
    <source>
        <strain evidence="1">AP13</strain>
    </source>
</reference>
<keyword evidence="2" id="KW-1185">Reference proteome</keyword>
<proteinExistence type="predicted"/>
<protein>
    <submittedName>
        <fullName evidence="1">Uncharacterized protein</fullName>
    </submittedName>
</protein>
<accession>A0A8T0WFZ3</accession>
<evidence type="ECO:0000313" key="2">
    <source>
        <dbReference type="Proteomes" id="UP000823388"/>
    </source>
</evidence>
<organism evidence="1 2">
    <name type="scientific">Panicum virgatum</name>
    <name type="common">Blackwell switchgrass</name>
    <dbReference type="NCBI Taxonomy" id="38727"/>
    <lineage>
        <taxon>Eukaryota</taxon>
        <taxon>Viridiplantae</taxon>
        <taxon>Streptophyta</taxon>
        <taxon>Embryophyta</taxon>
        <taxon>Tracheophyta</taxon>
        <taxon>Spermatophyta</taxon>
        <taxon>Magnoliopsida</taxon>
        <taxon>Liliopsida</taxon>
        <taxon>Poales</taxon>
        <taxon>Poaceae</taxon>
        <taxon>PACMAD clade</taxon>
        <taxon>Panicoideae</taxon>
        <taxon>Panicodae</taxon>
        <taxon>Paniceae</taxon>
        <taxon>Panicinae</taxon>
        <taxon>Panicum</taxon>
        <taxon>Panicum sect. Hiantes</taxon>
    </lineage>
</organism>
<dbReference type="EMBL" id="CM029039">
    <property type="protein sequence ID" value="KAG2646245.1"/>
    <property type="molecule type" value="Genomic_DNA"/>
</dbReference>
<name>A0A8T0WFZ3_PANVG</name>
<gene>
    <name evidence="1" type="ORF">PVAP13_2KG497605</name>
</gene>
<sequence length="111" mass="12228">MTSGPKDSDAHLSVRCFGQRIGRGRTWCPRNKTSYLHLTTASKLRVLLAPSPSRLPSSPLLAITAVPQSSFGFSSRARGRPATRPSRGREVKGRVGSRWIGLDWDWIIAGR</sequence>
<comment type="caution">
    <text evidence="1">The sequence shown here is derived from an EMBL/GenBank/DDBJ whole genome shotgun (WGS) entry which is preliminary data.</text>
</comment>
<evidence type="ECO:0000313" key="1">
    <source>
        <dbReference type="EMBL" id="KAG2646245.1"/>
    </source>
</evidence>
<dbReference type="Proteomes" id="UP000823388">
    <property type="component" value="Chromosome 2K"/>
</dbReference>
<dbReference type="AlphaFoldDB" id="A0A8T0WFZ3"/>